<keyword evidence="2" id="KW-1185">Reference proteome</keyword>
<sequence>MPRPPTVDVADADPNHAPLCAISGNDSITLLPMQVYYCPVAVSPFALFHIVQFLRAQGLYPVDVPIISVQSYIPLRQDLYEDFQAFAIITFPTEEVLWDTIRAEEQFRAARKLHLDSTGAALGRPESARPSDVLHDFAVIFSTTAGPVGIHRSTACRRHPLHMGVPLVDDWTFPPVALPLSVPLVVLTCLPRLMSPTVRRTDRIDRLIRWGAYLQLLWTVDGDLEGLHRPADLPDPTCQDLPPQWDARAMFAQRWPNYDVATDTLCSSLEQPEQPYTIAVQPGLVDGSAMSQSHGRSMPFPNNRPLWLADLYTETDTWSTRACVLRDHGRQV</sequence>
<dbReference type="EMBL" id="KV426455">
    <property type="protein sequence ID" value="KZV80743.1"/>
    <property type="molecule type" value="Genomic_DNA"/>
</dbReference>
<gene>
    <name evidence="1" type="ORF">EXIGLDRAFT_406513</name>
</gene>
<proteinExistence type="predicted"/>
<dbReference type="Proteomes" id="UP000077266">
    <property type="component" value="Unassembled WGS sequence"/>
</dbReference>
<organism evidence="1 2">
    <name type="scientific">Exidia glandulosa HHB12029</name>
    <dbReference type="NCBI Taxonomy" id="1314781"/>
    <lineage>
        <taxon>Eukaryota</taxon>
        <taxon>Fungi</taxon>
        <taxon>Dikarya</taxon>
        <taxon>Basidiomycota</taxon>
        <taxon>Agaricomycotina</taxon>
        <taxon>Agaricomycetes</taxon>
        <taxon>Auriculariales</taxon>
        <taxon>Exidiaceae</taxon>
        <taxon>Exidia</taxon>
    </lineage>
</organism>
<evidence type="ECO:0000313" key="2">
    <source>
        <dbReference type="Proteomes" id="UP000077266"/>
    </source>
</evidence>
<name>A0A165BJ30_EXIGL</name>
<dbReference type="AlphaFoldDB" id="A0A165BJ30"/>
<reference evidence="1 2" key="1">
    <citation type="journal article" date="2016" name="Mol. Biol. Evol.">
        <title>Comparative Genomics of Early-Diverging Mushroom-Forming Fungi Provides Insights into the Origins of Lignocellulose Decay Capabilities.</title>
        <authorList>
            <person name="Nagy L.G."/>
            <person name="Riley R."/>
            <person name="Tritt A."/>
            <person name="Adam C."/>
            <person name="Daum C."/>
            <person name="Floudas D."/>
            <person name="Sun H."/>
            <person name="Yadav J.S."/>
            <person name="Pangilinan J."/>
            <person name="Larsson K.H."/>
            <person name="Matsuura K."/>
            <person name="Barry K."/>
            <person name="Labutti K."/>
            <person name="Kuo R."/>
            <person name="Ohm R.A."/>
            <person name="Bhattacharya S.S."/>
            <person name="Shirouzu T."/>
            <person name="Yoshinaga Y."/>
            <person name="Martin F.M."/>
            <person name="Grigoriev I.V."/>
            <person name="Hibbett D.S."/>
        </authorList>
    </citation>
    <scope>NUCLEOTIDE SEQUENCE [LARGE SCALE GENOMIC DNA]</scope>
    <source>
        <strain evidence="1 2">HHB12029</strain>
    </source>
</reference>
<evidence type="ECO:0000313" key="1">
    <source>
        <dbReference type="EMBL" id="KZV80743.1"/>
    </source>
</evidence>
<dbReference type="InParanoid" id="A0A165BJ30"/>
<protein>
    <submittedName>
        <fullName evidence="1">Uncharacterized protein</fullName>
    </submittedName>
</protein>
<accession>A0A165BJ30</accession>